<dbReference type="GO" id="GO:0009431">
    <property type="term" value="C:bacterial-type flagellum basal body, MS ring"/>
    <property type="evidence" value="ECO:0007669"/>
    <property type="project" value="InterPro"/>
</dbReference>
<keyword evidence="6 11" id="KW-1133">Transmembrane helix</keyword>
<keyword evidence="14" id="KW-0282">Flagellum</keyword>
<evidence type="ECO:0000256" key="5">
    <source>
        <dbReference type="ARBA" id="ARBA00022692"/>
    </source>
</evidence>
<dbReference type="Gene3D" id="3.30.300.30">
    <property type="match status" value="1"/>
</dbReference>
<evidence type="ECO:0000259" key="13">
    <source>
        <dbReference type="Pfam" id="PF08345"/>
    </source>
</evidence>
<accession>A0A839V208</accession>
<gene>
    <name evidence="15" type="primary">fliF</name>
    <name evidence="14" type="ORF">FHR90_002619</name>
    <name evidence="15" type="ORF">HUK83_05865</name>
</gene>
<dbReference type="InterPro" id="IPR045851">
    <property type="entry name" value="AMP-bd_C_sf"/>
</dbReference>
<keyword evidence="5 11" id="KW-0812">Transmembrane</keyword>
<evidence type="ECO:0000256" key="3">
    <source>
        <dbReference type="ARBA" id="ARBA00007971"/>
    </source>
</evidence>
<dbReference type="PANTHER" id="PTHR30046">
    <property type="entry name" value="FLAGELLAR M-RING PROTEIN"/>
    <property type="match status" value="1"/>
</dbReference>
<dbReference type="NCBIfam" id="TIGR00206">
    <property type="entry name" value="fliF"/>
    <property type="match status" value="1"/>
</dbReference>
<evidence type="ECO:0000313" key="14">
    <source>
        <dbReference type="EMBL" id="MBB3174773.1"/>
    </source>
</evidence>
<evidence type="ECO:0000259" key="12">
    <source>
        <dbReference type="Pfam" id="PF01514"/>
    </source>
</evidence>
<keyword evidence="7 11" id="KW-0472">Membrane</keyword>
<feature type="domain" description="Flagellar M-ring C-terminal" evidence="13">
    <location>
        <begin position="247"/>
        <end position="406"/>
    </location>
</feature>
<dbReference type="Pfam" id="PF08345">
    <property type="entry name" value="YscJ_FliF_C"/>
    <property type="match status" value="1"/>
</dbReference>
<dbReference type="GO" id="GO:0003774">
    <property type="term" value="F:cytoskeletal motor activity"/>
    <property type="evidence" value="ECO:0007669"/>
    <property type="project" value="InterPro"/>
</dbReference>
<dbReference type="Proteomes" id="UP000557688">
    <property type="component" value="Unassembled WGS sequence"/>
</dbReference>
<keyword evidence="8 9" id="KW-0975">Bacterial flagellum</keyword>
<dbReference type="EMBL" id="JABXXQ010000076">
    <property type="protein sequence ID" value="NVN29861.1"/>
    <property type="molecule type" value="Genomic_DNA"/>
</dbReference>
<evidence type="ECO:0000256" key="2">
    <source>
        <dbReference type="ARBA" id="ARBA00004651"/>
    </source>
</evidence>
<dbReference type="GO" id="GO:0071973">
    <property type="term" value="P:bacterial-type flagellum-dependent cell motility"/>
    <property type="evidence" value="ECO:0007669"/>
    <property type="project" value="InterPro"/>
</dbReference>
<dbReference type="PANTHER" id="PTHR30046:SF0">
    <property type="entry name" value="FLAGELLAR M-RING PROTEIN"/>
    <property type="match status" value="1"/>
</dbReference>
<protein>
    <recommendedName>
        <fullName evidence="9">Flagellar M-ring protein</fullName>
    </recommendedName>
</protein>
<evidence type="ECO:0000256" key="10">
    <source>
        <dbReference type="SAM" id="MobiDB-lite"/>
    </source>
</evidence>
<dbReference type="PIRSF" id="PIRSF004862">
    <property type="entry name" value="FliF"/>
    <property type="match status" value="1"/>
</dbReference>
<comment type="subcellular location">
    <subcellularLocation>
        <location evidence="1 9">Bacterial flagellum basal body</location>
    </subcellularLocation>
    <subcellularLocation>
        <location evidence="2">Cell membrane</location>
        <topology evidence="2">Multi-pass membrane protein</topology>
    </subcellularLocation>
</comment>
<dbReference type="InterPro" id="IPR006182">
    <property type="entry name" value="FliF_N_dom"/>
</dbReference>
<evidence type="ECO:0000256" key="1">
    <source>
        <dbReference type="ARBA" id="ARBA00004117"/>
    </source>
</evidence>
<keyword evidence="14" id="KW-0966">Cell projection</keyword>
<feature type="region of interest" description="Disordered" evidence="10">
    <location>
        <begin position="265"/>
        <end position="337"/>
    </location>
</feature>
<evidence type="ECO:0000313" key="17">
    <source>
        <dbReference type="Proteomes" id="UP000565205"/>
    </source>
</evidence>
<proteinExistence type="inferred from homology"/>
<evidence type="ECO:0000256" key="8">
    <source>
        <dbReference type="ARBA" id="ARBA00023143"/>
    </source>
</evidence>
<evidence type="ECO:0000256" key="9">
    <source>
        <dbReference type="PIRNR" id="PIRNR004862"/>
    </source>
</evidence>
<evidence type="ECO:0000313" key="15">
    <source>
        <dbReference type="EMBL" id="NVN29861.1"/>
    </source>
</evidence>
<dbReference type="EMBL" id="JACHXV010000011">
    <property type="protein sequence ID" value="MBB3174773.1"/>
    <property type="molecule type" value="Genomic_DNA"/>
</dbReference>
<dbReference type="GO" id="GO:0005886">
    <property type="term" value="C:plasma membrane"/>
    <property type="evidence" value="ECO:0007669"/>
    <property type="project" value="UniProtKB-SubCell"/>
</dbReference>
<evidence type="ECO:0000313" key="16">
    <source>
        <dbReference type="Proteomes" id="UP000557688"/>
    </source>
</evidence>
<name>A0A839V208_9PROT</name>
<dbReference type="AlphaFoldDB" id="A0A839V208"/>
<keyword evidence="16" id="KW-1185">Reference proteome</keyword>
<evidence type="ECO:0000256" key="6">
    <source>
        <dbReference type="ARBA" id="ARBA00022989"/>
    </source>
</evidence>
<comment type="caution">
    <text evidence="14">The sequence shown here is derived from an EMBL/GenBank/DDBJ whole genome shotgun (WGS) entry which is preliminary data.</text>
</comment>
<dbReference type="InterPro" id="IPR000067">
    <property type="entry name" value="FlgMring_FliF"/>
</dbReference>
<dbReference type="InterPro" id="IPR013556">
    <property type="entry name" value="Flag_M-ring_C"/>
</dbReference>
<feature type="compositionally biased region" description="Polar residues" evidence="10">
    <location>
        <begin position="296"/>
        <end position="321"/>
    </location>
</feature>
<evidence type="ECO:0000256" key="4">
    <source>
        <dbReference type="ARBA" id="ARBA00022475"/>
    </source>
</evidence>
<sequence>MKPLLDSLKSLGPARLGAMGAVAIGMLAMLVVLASGGSHPAMALLYGDLDLREAGQMVDALDKAHIPNRLGGQGDRIEVPENQVLQARLLLAKSGLPSGGSVGYEIFDRGDNLTQTQFEQTINQTRALEGELVRSISLVHGVRTARVHLVLPHRAPFASDTQPAQASVLLSLSGAARLDPEAAQAIQTLVVAAVPELKAQNISIIDTRGNVLARAGVAQPGLDGAGSIADLRQQTELRLERTIEDLLAPSLGAGNVRAEASVTMDMQQRRETQESFNPDQQVLRSQKTSSDKSRNSEATQTTSVSNNLPNANAGQPANGSQADREEETNNYEIGKTVRTVIDDEPRIGRVTVSVLVNGADETTGGPNAVFKPRSQAELDQITSLVKTAIGFDPKRGDAVTVVSMRFSTGDAAIGADTATAPSRWLSFGSPDLMHVVQTALLGVFVLLALLLVVRPTMLRLAAPPGDQSPANLPPASALARLPGPEGNAATPEDLPALGVEASNSVDTMINLARVDGQLRASSLRQISDLVRTHPMESLSIVRGWLGHEAG</sequence>
<evidence type="ECO:0000256" key="7">
    <source>
        <dbReference type="ARBA" id="ARBA00023136"/>
    </source>
</evidence>
<dbReference type="RefSeq" id="WP_176622910.1">
    <property type="nucleotide sequence ID" value="NZ_JABXXQ010000076.1"/>
</dbReference>
<feature type="transmembrane region" description="Helical" evidence="11">
    <location>
        <begin position="432"/>
        <end position="453"/>
    </location>
</feature>
<evidence type="ECO:0000256" key="11">
    <source>
        <dbReference type="SAM" id="Phobius"/>
    </source>
</evidence>
<keyword evidence="4" id="KW-1003">Cell membrane</keyword>
<feature type="domain" description="Flagellar M-ring N-terminal" evidence="12">
    <location>
        <begin position="38"/>
        <end position="213"/>
    </location>
</feature>
<dbReference type="PRINTS" id="PR01009">
    <property type="entry name" value="FLGMRINGFLIF"/>
</dbReference>
<feature type="compositionally biased region" description="Low complexity" evidence="10">
    <location>
        <begin position="469"/>
        <end position="484"/>
    </location>
</feature>
<reference evidence="15 17" key="1">
    <citation type="submission" date="2020-06" db="EMBL/GenBank/DDBJ databases">
        <title>Description of novel acetic acid bacteria.</title>
        <authorList>
            <person name="Sombolestani A."/>
        </authorList>
    </citation>
    <scope>NUCLEOTIDE SEQUENCE [LARGE SCALE GENOMIC DNA]</scope>
    <source>
        <strain evidence="15 17">LMG 26838</strain>
    </source>
</reference>
<keyword evidence="14" id="KW-0969">Cilium</keyword>
<reference evidence="14 16" key="2">
    <citation type="submission" date="2020-08" db="EMBL/GenBank/DDBJ databases">
        <title>Genomic Encyclopedia of Type Strains, Phase III (KMG-III): the genomes of soil and plant-associated and newly described type strains.</title>
        <authorList>
            <person name="Whitman W."/>
        </authorList>
    </citation>
    <scope>NUCLEOTIDE SEQUENCE [LARGE SCALE GENOMIC DNA]</scope>
    <source>
        <strain evidence="14 16">CECT 8088</strain>
    </source>
</reference>
<dbReference type="Pfam" id="PF01514">
    <property type="entry name" value="YscJ_FliF"/>
    <property type="match status" value="1"/>
</dbReference>
<comment type="similarity">
    <text evidence="3 9">Belongs to the FliF family.</text>
</comment>
<feature type="region of interest" description="Disordered" evidence="10">
    <location>
        <begin position="463"/>
        <end position="491"/>
    </location>
</feature>
<comment type="function">
    <text evidence="9">The M ring may be actively involved in energy transduction.</text>
</comment>
<dbReference type="Proteomes" id="UP000565205">
    <property type="component" value="Unassembled WGS sequence"/>
</dbReference>
<feature type="compositionally biased region" description="Polar residues" evidence="10">
    <location>
        <begin position="274"/>
        <end position="288"/>
    </location>
</feature>
<organism evidence="14 16">
    <name type="scientific">Endobacter medicaginis</name>
    <dbReference type="NCBI Taxonomy" id="1181271"/>
    <lineage>
        <taxon>Bacteria</taxon>
        <taxon>Pseudomonadati</taxon>
        <taxon>Pseudomonadota</taxon>
        <taxon>Alphaproteobacteria</taxon>
        <taxon>Acetobacterales</taxon>
        <taxon>Acetobacteraceae</taxon>
        <taxon>Endobacter</taxon>
    </lineage>
</organism>
<dbReference type="InterPro" id="IPR043427">
    <property type="entry name" value="YscJ/FliF"/>
</dbReference>